<evidence type="ECO:0000313" key="5">
    <source>
        <dbReference type="Proteomes" id="UP000264880"/>
    </source>
</evidence>
<dbReference type="InterPro" id="IPR006935">
    <property type="entry name" value="Helicase/UvrB_N"/>
</dbReference>
<dbReference type="PROSITE" id="PS00092">
    <property type="entry name" value="N6_MTASE"/>
    <property type="match status" value="1"/>
</dbReference>
<dbReference type="Pfam" id="PF00271">
    <property type="entry name" value="Helicase_C"/>
    <property type="match status" value="1"/>
</dbReference>
<keyword evidence="4" id="KW-0540">Nuclease</keyword>
<dbReference type="SUPFAM" id="SSF52980">
    <property type="entry name" value="Restriction endonuclease-like"/>
    <property type="match status" value="1"/>
</dbReference>
<dbReference type="SMART" id="SM00487">
    <property type="entry name" value="DEXDc"/>
    <property type="match status" value="1"/>
</dbReference>
<organism evidence="4 5">
    <name type="scientific">Brachyspira hampsonii</name>
    <dbReference type="NCBI Taxonomy" id="1287055"/>
    <lineage>
        <taxon>Bacteria</taxon>
        <taxon>Pseudomonadati</taxon>
        <taxon>Spirochaetota</taxon>
        <taxon>Spirochaetia</taxon>
        <taxon>Brachyspirales</taxon>
        <taxon>Brachyspiraceae</taxon>
        <taxon>Brachyspira</taxon>
    </lineage>
</organism>
<dbReference type="Proteomes" id="UP000264880">
    <property type="component" value="Chromosome"/>
</dbReference>
<dbReference type="KEGG" id="bhp:BHAMNSH16_02520"/>
<dbReference type="Pfam" id="PF04851">
    <property type="entry name" value="ResIII"/>
    <property type="match status" value="1"/>
</dbReference>
<dbReference type="GO" id="GO:0003677">
    <property type="term" value="F:DNA binding"/>
    <property type="evidence" value="ECO:0007669"/>
    <property type="project" value="InterPro"/>
</dbReference>
<evidence type="ECO:0000259" key="2">
    <source>
        <dbReference type="PROSITE" id="PS51192"/>
    </source>
</evidence>
<dbReference type="InterPro" id="IPR002052">
    <property type="entry name" value="DNA_methylase_N6_adenine_CS"/>
</dbReference>
<dbReference type="GO" id="GO:0016787">
    <property type="term" value="F:hydrolase activity"/>
    <property type="evidence" value="ECO:0007669"/>
    <property type="project" value="InterPro"/>
</dbReference>
<name>A0AAC9TSX0_9SPIR</name>
<evidence type="ECO:0000259" key="3">
    <source>
        <dbReference type="PROSITE" id="PS51194"/>
    </source>
</evidence>
<dbReference type="GO" id="GO:0032259">
    <property type="term" value="P:methylation"/>
    <property type="evidence" value="ECO:0007669"/>
    <property type="project" value="InterPro"/>
</dbReference>
<dbReference type="REBASE" id="209607">
    <property type="entry name" value="BhaNSH16ORF2520P"/>
</dbReference>
<dbReference type="GO" id="GO:0008168">
    <property type="term" value="F:methyltransferase activity"/>
    <property type="evidence" value="ECO:0007669"/>
    <property type="project" value="InterPro"/>
</dbReference>
<reference evidence="4 5" key="1">
    <citation type="submission" date="2017-02" db="EMBL/GenBank/DDBJ databases">
        <title>Complete genome sequence of Brachyspira hampsonii genomovar I strain NSH-16 (ATCC BAA-2463).</title>
        <authorList>
            <person name="Mirajkar N.S."/>
            <person name="Gebhart C.J."/>
        </authorList>
    </citation>
    <scope>NUCLEOTIDE SEQUENCE [LARGE SCALE GENOMIC DNA]</scope>
    <source>
        <strain evidence="4 5">NSH-16</strain>
    </source>
</reference>
<dbReference type="GO" id="GO:0004519">
    <property type="term" value="F:endonuclease activity"/>
    <property type="evidence" value="ECO:0007669"/>
    <property type="project" value="UniProtKB-KW"/>
</dbReference>
<dbReference type="RefSeq" id="WP_069731714.1">
    <property type="nucleotide sequence ID" value="NZ_CP019914.1"/>
</dbReference>
<protein>
    <submittedName>
        <fullName evidence="4">Restriction endonuclease</fullName>
    </submittedName>
</protein>
<dbReference type="InterPro" id="IPR011335">
    <property type="entry name" value="Restrct_endonuc-II-like"/>
</dbReference>
<evidence type="ECO:0000313" key="4">
    <source>
        <dbReference type="EMBL" id="ASJ20587.1"/>
    </source>
</evidence>
<feature type="domain" description="Helicase C-terminal" evidence="3">
    <location>
        <begin position="491"/>
        <end position="660"/>
    </location>
</feature>
<dbReference type="InterPro" id="IPR029063">
    <property type="entry name" value="SAM-dependent_MTases_sf"/>
</dbReference>
<proteinExistence type="predicted"/>
<keyword evidence="5" id="KW-1185">Reference proteome</keyword>
<dbReference type="PROSITE" id="PS51192">
    <property type="entry name" value="HELICASE_ATP_BIND_1"/>
    <property type="match status" value="1"/>
</dbReference>
<dbReference type="Pfam" id="PF18135">
    <property type="entry name" value="Type_ISP_C"/>
    <property type="match status" value="1"/>
</dbReference>
<dbReference type="CDD" id="cd18785">
    <property type="entry name" value="SF2_C"/>
    <property type="match status" value="1"/>
</dbReference>
<feature type="domain" description="Helicase ATP-binding" evidence="2">
    <location>
        <begin position="186"/>
        <end position="397"/>
    </location>
</feature>
<keyword evidence="4" id="KW-0255">Endonuclease</keyword>
<dbReference type="PANTHER" id="PTHR47396:SF1">
    <property type="entry name" value="ATP-DEPENDENT HELICASE IRC3-RELATED"/>
    <property type="match status" value="1"/>
</dbReference>
<dbReference type="InterPro" id="IPR053980">
    <property type="entry name" value="ISP_coupler"/>
</dbReference>
<dbReference type="InterPro" id="IPR027417">
    <property type="entry name" value="P-loop_NTPase"/>
</dbReference>
<evidence type="ECO:0000256" key="1">
    <source>
        <dbReference type="SAM" id="MobiDB-lite"/>
    </source>
</evidence>
<dbReference type="InterPro" id="IPR014001">
    <property type="entry name" value="Helicase_ATP-bd"/>
</dbReference>
<dbReference type="EMBL" id="CP019914">
    <property type="protein sequence ID" value="ASJ20587.1"/>
    <property type="molecule type" value="Genomic_DNA"/>
</dbReference>
<dbReference type="Pfam" id="PF22240">
    <property type="entry name" value="ISP_coupler"/>
    <property type="match status" value="1"/>
</dbReference>
<dbReference type="GO" id="GO:0005524">
    <property type="term" value="F:ATP binding"/>
    <property type="evidence" value="ECO:0007669"/>
    <property type="project" value="InterPro"/>
</dbReference>
<dbReference type="GO" id="GO:0005829">
    <property type="term" value="C:cytosol"/>
    <property type="evidence" value="ECO:0007669"/>
    <property type="project" value="TreeGrafter"/>
</dbReference>
<dbReference type="SMART" id="SM00490">
    <property type="entry name" value="HELICc"/>
    <property type="match status" value="1"/>
</dbReference>
<dbReference type="SUPFAM" id="SSF53335">
    <property type="entry name" value="S-adenosyl-L-methionine-dependent methyltransferases"/>
    <property type="match status" value="1"/>
</dbReference>
<dbReference type="InterPro" id="IPR039442">
    <property type="entry name" value="Mrr-like_dom"/>
</dbReference>
<dbReference type="Gene3D" id="3.40.50.150">
    <property type="entry name" value="Vaccinia Virus protein VP39"/>
    <property type="match status" value="1"/>
</dbReference>
<dbReference type="PROSITE" id="PS51194">
    <property type="entry name" value="HELICASE_CTER"/>
    <property type="match status" value="1"/>
</dbReference>
<dbReference type="InterPro" id="IPR041635">
    <property type="entry name" value="Type_ISP_LLaBIII_C"/>
</dbReference>
<dbReference type="PANTHER" id="PTHR47396">
    <property type="entry name" value="TYPE I RESTRICTION ENZYME ECOKI R PROTEIN"/>
    <property type="match status" value="1"/>
</dbReference>
<dbReference type="InterPro" id="IPR050742">
    <property type="entry name" value="Helicase_Restrict-Modif_Enz"/>
</dbReference>
<feature type="region of interest" description="Disordered" evidence="1">
    <location>
        <begin position="683"/>
        <end position="703"/>
    </location>
</feature>
<dbReference type="PRINTS" id="PR00507">
    <property type="entry name" value="N12N6MTFRASE"/>
</dbReference>
<dbReference type="InterPro" id="IPR011856">
    <property type="entry name" value="tRNA_endonuc-like_dom_sf"/>
</dbReference>
<feature type="compositionally biased region" description="Basic and acidic residues" evidence="1">
    <location>
        <begin position="684"/>
        <end position="702"/>
    </location>
</feature>
<dbReference type="SUPFAM" id="SSF52540">
    <property type="entry name" value="P-loop containing nucleoside triphosphate hydrolases"/>
    <property type="match status" value="1"/>
</dbReference>
<gene>
    <name evidence="4" type="ORF">BHAMNSH16_02520</name>
</gene>
<dbReference type="Gene3D" id="3.40.50.300">
    <property type="entry name" value="P-loop containing nucleotide triphosphate hydrolases"/>
    <property type="match status" value="2"/>
</dbReference>
<dbReference type="InterPro" id="IPR001650">
    <property type="entry name" value="Helicase_C-like"/>
</dbReference>
<keyword evidence="4" id="KW-0378">Hydrolase</keyword>
<accession>A0AAC9TSX0</accession>
<dbReference type="Pfam" id="PF13156">
    <property type="entry name" value="Mrr_cat_2"/>
    <property type="match status" value="1"/>
</dbReference>
<dbReference type="Gene3D" id="3.40.1350.10">
    <property type="match status" value="1"/>
</dbReference>
<sequence length="1614" mass="186461">MSQNFEDVINKLRNLDITNRKKGELFEKISKQLLNENNTSNSYKKISLWNEWEYRENENDDGIDIVIETHDNKFIAVQCKFFENNTIGFKNLSTFLSKLQSGVNNIDFSKGIIITTSAITKTAKEEIEQIRKKIPIDLITSEDFINSNIDWGKIDINNQNQTELPIQEKKKLREHQIEAVNNAKKYFKNPTNTRGKLIMACGTGKTFTSLKIAESITDKNGIIVFLAPSIALLGQTFREYCKEKIDPFLASIVCSDSKSGQSEDDTDPIELPYAPSTRYEDIIETYNKAKNNSQRFIIFSTYQSSYNIKKAQENGLPEIDLMICDEAHRTVGAMVNNTNKDSKEYLFGDVKDEELNGFVLCHKDENIKAKKRIYMTATPKVYTEKSKAKAKERDSEIFSMDDTEIYGDEIYSINFAEAVNKQLLTDYKVIILVLKSESLAEIANNAIVELKAENKELNHKLIDHNFVCKIIGTHKGLSKKDLVTLDIHNKEDKDFMNEMDKNPSRRAISFCRNIATSKNIKNSFGTIIRCYDKKLENDSFNNLNIYIDHIDGTMDAKIRLDKLTELDNPAENTCNVLSNARCLSEGIDVPALDTVIFFDGRNAMVDIIQAVGRVMRKAPDKETGYIILPIALTQDEIDNLDKAVQNTNFQNIWNILKALRSHDPSLVDEAVFREKIKIAISDNTSKETDPKKKDKKDSKNKDEEEGQYIFDLTTLQDIANSVYNVMPTKLGDKGYWESFSAKTAKIAETINIRLKDIFDKNPEILNVFWDSLKENIHSNIKEDEAIDMICSHIITKPIFDALFGDDSNKNPISNALDKIVDELQKLGLGREETTDLDKLYKNVKENAKLAKSQKSKQELIKNLYDTFLKTAFKKQSERLGVVYTPIEAVDFILHSINALLEKHFNQNFSSSNVKIFDPFTGTGSFIARLLSKDNNLIDDDSLENKYKNELFAQDIILLAYYIAMINISNAANERNSNLGGFKNIALADSLDYLEKKDYKNDVFDFAELKENKEIRRHILNEKINVILGNPPYFGGAKNQNDNNANIRHPILEEEIKNNYGKYSNAKLAKNTRDTLVQSIYIASKRLEDKGIIGFITNGSFIDSVSADGIRKSLYEEFSNIYIINLRGNQRTSGELSRKEGGKIFDAGSRASIAIIFLIKDKSKKERNIYYYDIGDYLSREDKLYKLKEFKNINNINFINIVPNEKNDWINKRMNSEVWEKYIKLRKINNSDNYVIFNINGCGSVSGRDPWVYNFAKSKIKESMRKCIDAYNKDLSKFNFNKFKDKLVNVKKTDYYRMLDNDDITTDKTKISWTDALKKRLISKKNIEKYNDIYIREVLYRPFMKEYLYYSKEWNERPSQFLSLFPKNNSENISIITSAMIGKEFSVLISNDIIDYQFLPNSQVYPLYFYDDTGIRNYAINDYALRIFREHYNDSSINEEDIFYYIYGVLHHKAYLKEYENELSKEAPRIPLSRDFRKLSALGKELADLHINYESYTKWDKFEYKDGLLADMDAEDFYDVEKMKIKDNGRTIEYNKNIDIIDIPQNAYEYKINSKSAIDWVIERYQISKDKDSGIINNPNLYSGGRYIFELMLSIINMSIKSTKLIEEISKLNFE</sequence>